<evidence type="ECO:0000256" key="7">
    <source>
        <dbReference type="ARBA" id="ARBA00023237"/>
    </source>
</evidence>
<evidence type="ECO:0000256" key="2">
    <source>
        <dbReference type="ARBA" id="ARBA00008163"/>
    </source>
</evidence>
<evidence type="ECO:0000256" key="3">
    <source>
        <dbReference type="ARBA" id="ARBA00022452"/>
    </source>
</evidence>
<dbReference type="SUPFAM" id="SSF56935">
    <property type="entry name" value="Porins"/>
    <property type="match status" value="1"/>
</dbReference>
<comment type="subcellular location">
    <subcellularLocation>
        <location evidence="1">Cell outer membrane</location>
        <topology evidence="1">Multi-pass membrane protein</topology>
    </subcellularLocation>
</comment>
<evidence type="ECO:0000256" key="8">
    <source>
        <dbReference type="SAM" id="SignalP"/>
    </source>
</evidence>
<comment type="similarity">
    <text evidence="2">Belongs to the OmpP1/FadL family.</text>
</comment>
<dbReference type="PANTHER" id="PTHR35093">
    <property type="entry name" value="OUTER MEMBRANE PROTEIN NMB0088-RELATED"/>
    <property type="match status" value="1"/>
</dbReference>
<gene>
    <name evidence="9" type="ORF">GCM10011617_05600</name>
</gene>
<dbReference type="GO" id="GO:0009279">
    <property type="term" value="C:cell outer membrane"/>
    <property type="evidence" value="ECO:0007669"/>
    <property type="project" value="UniProtKB-SubCell"/>
</dbReference>
<keyword evidence="7" id="KW-0998">Cell outer membrane</keyword>
<accession>A0A918VDE6</accession>
<feature type="signal peptide" evidence="8">
    <location>
        <begin position="1"/>
        <end position="28"/>
    </location>
</feature>
<protein>
    <submittedName>
        <fullName evidence="9">Aromatic hydrocarbon degradation protein</fullName>
    </submittedName>
</protein>
<evidence type="ECO:0000256" key="5">
    <source>
        <dbReference type="ARBA" id="ARBA00022729"/>
    </source>
</evidence>
<evidence type="ECO:0000256" key="6">
    <source>
        <dbReference type="ARBA" id="ARBA00023136"/>
    </source>
</evidence>
<dbReference type="EMBL" id="BMZD01000001">
    <property type="protein sequence ID" value="GGZ89345.1"/>
    <property type="molecule type" value="Genomic_DNA"/>
</dbReference>
<feature type="chain" id="PRO_5038101673" evidence="8">
    <location>
        <begin position="29"/>
        <end position="422"/>
    </location>
</feature>
<dbReference type="PANTHER" id="PTHR35093:SF8">
    <property type="entry name" value="OUTER MEMBRANE PROTEIN NMB0088-RELATED"/>
    <property type="match status" value="1"/>
</dbReference>
<dbReference type="Proteomes" id="UP000634139">
    <property type="component" value="Unassembled WGS sequence"/>
</dbReference>
<keyword evidence="10" id="KW-1185">Reference proteome</keyword>
<dbReference type="InterPro" id="IPR005017">
    <property type="entry name" value="OMPP1/FadL/TodX"/>
</dbReference>
<sequence length="422" mass="42655">MKTISLSAVLVSAGTLGLAMLAASPAHATDGYFLNGIGAKAKGSAGVAIAQPQDALSIAANPAAATQLGERLDVGVEIFIPNRGATIRGNGAGLNGSYSGNGANPFILPEFGYVRQLSDSVAVGIAVYGNGGMNTVYKSNPFASFGATGPAGIDLKQIFVTPTVAVKLAEGQSIGVSPIAVIQGFRATGISPFAAASQSPANFTDRGTDWSAGGGVRVGYLGQFSDAVSIGAFYQSKIWAGKFDKYAGLFAQGGGFDVPASYGAGIAVKPSAALTIAADVKRIEYSDIQSVGNPLSNLFLGKPLGAEGGPGFGWRDITAWKLGVTYVASDTWTLRTGYGHSGNPVPAAETLFNILAPGVVSHHLTAGATYTTGSGVELTGYVMHAPKQTVRGAGSIPAPYGAGDADISLGETAFGLSAGFKF</sequence>
<keyword evidence="3" id="KW-1134">Transmembrane beta strand</keyword>
<keyword evidence="5 8" id="KW-0732">Signal</keyword>
<reference evidence="9" key="1">
    <citation type="journal article" date="2014" name="Int. J. Syst. Evol. Microbiol.">
        <title>Complete genome sequence of Corynebacterium casei LMG S-19264T (=DSM 44701T), isolated from a smear-ripened cheese.</title>
        <authorList>
            <consortium name="US DOE Joint Genome Institute (JGI-PGF)"/>
            <person name="Walter F."/>
            <person name="Albersmeier A."/>
            <person name="Kalinowski J."/>
            <person name="Ruckert C."/>
        </authorList>
    </citation>
    <scope>NUCLEOTIDE SEQUENCE</scope>
    <source>
        <strain evidence="9">KCTC 32422</strain>
    </source>
</reference>
<reference evidence="9" key="2">
    <citation type="submission" date="2020-09" db="EMBL/GenBank/DDBJ databases">
        <authorList>
            <person name="Sun Q."/>
            <person name="Kim S."/>
        </authorList>
    </citation>
    <scope>NUCLEOTIDE SEQUENCE</scope>
    <source>
        <strain evidence="9">KCTC 32422</strain>
    </source>
</reference>
<comment type="caution">
    <text evidence="9">The sequence shown here is derived from an EMBL/GenBank/DDBJ whole genome shotgun (WGS) entry which is preliminary data.</text>
</comment>
<keyword evidence="4" id="KW-0812">Transmembrane</keyword>
<dbReference type="Gene3D" id="2.40.160.60">
    <property type="entry name" value="Outer membrane protein transport protein (OMPP1/FadL/TodX)"/>
    <property type="match status" value="1"/>
</dbReference>
<evidence type="ECO:0000256" key="1">
    <source>
        <dbReference type="ARBA" id="ARBA00004571"/>
    </source>
</evidence>
<evidence type="ECO:0000256" key="4">
    <source>
        <dbReference type="ARBA" id="ARBA00022692"/>
    </source>
</evidence>
<dbReference type="GO" id="GO:0015483">
    <property type="term" value="F:long-chain fatty acid transporting porin activity"/>
    <property type="evidence" value="ECO:0007669"/>
    <property type="project" value="TreeGrafter"/>
</dbReference>
<name>A0A918VDE6_9SPHN</name>
<dbReference type="RefSeq" id="WP_189538861.1">
    <property type="nucleotide sequence ID" value="NZ_BMZD01000001.1"/>
</dbReference>
<organism evidence="9 10">
    <name type="scientific">Novosphingobium arvoryzae</name>
    <dbReference type="NCBI Taxonomy" id="1256514"/>
    <lineage>
        <taxon>Bacteria</taxon>
        <taxon>Pseudomonadati</taxon>
        <taxon>Pseudomonadota</taxon>
        <taxon>Alphaproteobacteria</taxon>
        <taxon>Sphingomonadales</taxon>
        <taxon>Sphingomonadaceae</taxon>
        <taxon>Novosphingobium</taxon>
    </lineage>
</organism>
<evidence type="ECO:0000313" key="10">
    <source>
        <dbReference type="Proteomes" id="UP000634139"/>
    </source>
</evidence>
<dbReference type="AlphaFoldDB" id="A0A918VDE6"/>
<evidence type="ECO:0000313" key="9">
    <source>
        <dbReference type="EMBL" id="GGZ89345.1"/>
    </source>
</evidence>
<dbReference type="Pfam" id="PF03349">
    <property type="entry name" value="Toluene_X"/>
    <property type="match status" value="1"/>
</dbReference>
<keyword evidence="6" id="KW-0472">Membrane</keyword>
<proteinExistence type="inferred from homology"/>